<reference evidence="3 4" key="1">
    <citation type="submission" date="2019-06" db="EMBL/GenBank/DDBJ databases">
        <title>Sorghum-associated microbial communities from plants grown in Nebraska, USA.</title>
        <authorList>
            <person name="Schachtman D."/>
        </authorList>
    </citation>
    <scope>NUCLEOTIDE SEQUENCE [LARGE SCALE GENOMIC DNA]</scope>
    <source>
        <strain evidence="3 4">1225</strain>
    </source>
</reference>
<dbReference type="InterPro" id="IPR058625">
    <property type="entry name" value="MdtA-like_BSH"/>
</dbReference>
<evidence type="ECO:0000313" key="4">
    <source>
        <dbReference type="Proteomes" id="UP000320653"/>
    </source>
</evidence>
<dbReference type="EMBL" id="VIWP01000001">
    <property type="protein sequence ID" value="TWF58847.1"/>
    <property type="molecule type" value="Genomic_DNA"/>
</dbReference>
<feature type="domain" description="Multidrug resistance protein MdtA-like barrel-sandwich hybrid" evidence="2">
    <location>
        <begin position="73"/>
        <end position="259"/>
    </location>
</feature>
<dbReference type="OrthoDB" id="9811754at2"/>
<dbReference type="AlphaFoldDB" id="A0A561R8A6"/>
<keyword evidence="1" id="KW-0812">Transmembrane</keyword>
<accession>A0A561R8A6</accession>
<evidence type="ECO:0000256" key="1">
    <source>
        <dbReference type="SAM" id="Phobius"/>
    </source>
</evidence>
<dbReference type="SUPFAM" id="SSF111369">
    <property type="entry name" value="HlyD-like secretion proteins"/>
    <property type="match status" value="1"/>
</dbReference>
<dbReference type="PANTHER" id="PTHR30386">
    <property type="entry name" value="MEMBRANE FUSION SUBUNIT OF EMRAB-TOLC MULTIDRUG EFFLUX PUMP"/>
    <property type="match status" value="1"/>
</dbReference>
<gene>
    <name evidence="3" type="ORF">FHW37_101651</name>
</gene>
<dbReference type="Gene3D" id="1.10.287.470">
    <property type="entry name" value="Helix hairpin bin"/>
    <property type="match status" value="1"/>
</dbReference>
<keyword evidence="4" id="KW-1185">Reference proteome</keyword>
<comment type="caution">
    <text evidence="3">The sequence shown here is derived from an EMBL/GenBank/DDBJ whole genome shotgun (WGS) entry which is preliminary data.</text>
</comment>
<dbReference type="InterPro" id="IPR050739">
    <property type="entry name" value="MFP"/>
</dbReference>
<dbReference type="Gene3D" id="2.40.30.170">
    <property type="match status" value="1"/>
</dbReference>
<evidence type="ECO:0000313" key="3">
    <source>
        <dbReference type="EMBL" id="TWF58847.1"/>
    </source>
</evidence>
<sequence>MTDQTNTGSGDPTATTQPPSAILATIRRVAIPFLAVIIVGAAVASAIIDWDSWIAGASHQSTDDAIVNADISTLSAQISGTISSIPVADYQRVTRGQLLAQIDPRSYEAAVTVATANLASSNATLANLANQIDLQKAAIEAAEAQHTSALAQQTQTSEEYQRQRDLGGATTQQALQQAQAVSLQAAASVRSTAAAIAQQQAQLKVLQGQEPLLRAQVAAAQGNLDTAKINEGYTRIYAPFDGMLGRRLVHEGDFVSAGTGILAEVPLPNVYVTANFKETQLSRMSAGNKAEIRIDTFPGQMLRGTVIDLSPASGSIFALLPPDNATGNYTKVVQRLPVKIAIDADQPLLQRLRPGMSATVTINTPGDGHP</sequence>
<protein>
    <submittedName>
        <fullName evidence="3">Membrane fusion protein (Multidrug efflux system)</fullName>
    </submittedName>
</protein>
<organism evidence="3 4">
    <name type="scientific">Neorhizobium alkalisoli</name>
    <dbReference type="NCBI Taxonomy" id="528178"/>
    <lineage>
        <taxon>Bacteria</taxon>
        <taxon>Pseudomonadati</taxon>
        <taxon>Pseudomonadota</taxon>
        <taxon>Alphaproteobacteria</taxon>
        <taxon>Hyphomicrobiales</taxon>
        <taxon>Rhizobiaceae</taxon>
        <taxon>Rhizobium/Agrobacterium group</taxon>
        <taxon>Neorhizobium</taxon>
    </lineage>
</organism>
<dbReference type="Pfam" id="PF25917">
    <property type="entry name" value="BSH_RND"/>
    <property type="match status" value="1"/>
</dbReference>
<name>A0A561R8A6_9HYPH</name>
<dbReference type="Gene3D" id="2.40.50.100">
    <property type="match status" value="1"/>
</dbReference>
<feature type="transmembrane region" description="Helical" evidence="1">
    <location>
        <begin position="29"/>
        <end position="48"/>
    </location>
</feature>
<dbReference type="PANTHER" id="PTHR30386:SF24">
    <property type="entry name" value="MULTIDRUG RESISTANCE EFFLUX PUMP"/>
    <property type="match status" value="1"/>
</dbReference>
<keyword evidence="1" id="KW-0472">Membrane</keyword>
<evidence type="ECO:0000259" key="2">
    <source>
        <dbReference type="Pfam" id="PF25917"/>
    </source>
</evidence>
<keyword evidence="1" id="KW-1133">Transmembrane helix</keyword>
<dbReference type="RefSeq" id="WP_145632392.1">
    <property type="nucleotide sequence ID" value="NZ_VIWP01000001.1"/>
</dbReference>
<dbReference type="Proteomes" id="UP000320653">
    <property type="component" value="Unassembled WGS sequence"/>
</dbReference>
<proteinExistence type="predicted"/>